<reference evidence="1 2" key="1">
    <citation type="submission" date="2016-03" db="EMBL/GenBank/DDBJ databases">
        <authorList>
            <consortium name="Pathogen Informatics"/>
        </authorList>
    </citation>
    <scope>NUCLEOTIDE SEQUENCE [LARGE SCALE GENOMIC DNA]</scope>
    <source>
        <strain evidence="1 2">NCTC13364</strain>
    </source>
</reference>
<dbReference type="OrthoDB" id="3606832at2"/>
<dbReference type="Proteomes" id="UP000077037">
    <property type="component" value="Unassembled WGS sequence"/>
</dbReference>
<dbReference type="InterPro" id="IPR012348">
    <property type="entry name" value="RNR-like"/>
</dbReference>
<dbReference type="SUPFAM" id="SSF47240">
    <property type="entry name" value="Ferritin-like"/>
    <property type="match status" value="1"/>
</dbReference>
<evidence type="ECO:0000313" key="2">
    <source>
        <dbReference type="Proteomes" id="UP000077037"/>
    </source>
</evidence>
<dbReference type="RefSeq" id="WP_066417713.1">
    <property type="nucleotide sequence ID" value="NZ_FKBS01000025.1"/>
</dbReference>
<sequence length="296" mass="34519">MLYPELFKTMEAVRWNMASDIPWDDFDRSKLTEDQAQTIKMNAITEWAALPATEMFLRDNRSDSDFCAFMSVWFFEEQKHSLVLMEYLRRFRPDLVPTEEELHKVRFEFDPAPELETLMLHFCGEIRLNHWYRCAADWHTEPVIKAIYRTIATDEARHAGAYLQYMRRALHDRGEPVSVSARQSFAKIGVLMASASRTAQAMHPTNLHVNKALFPNDTVQSRLPEPGWLEHWLDTQIRFDNGWENRVASRILHILSKLLDRNFETVKDLNRYRKEVMGRMPGGKDAGDSSGIILAN</sequence>
<dbReference type="AlphaFoldDB" id="A0A157QT22"/>
<dbReference type="EMBL" id="FKBS01000025">
    <property type="protein sequence ID" value="SAI49015.1"/>
    <property type="molecule type" value="Genomic_DNA"/>
</dbReference>
<dbReference type="Gene3D" id="1.10.620.20">
    <property type="entry name" value="Ribonucleotide Reductase, subunit A"/>
    <property type="match status" value="1"/>
</dbReference>
<gene>
    <name evidence="1" type="ORF">SAMEA1982600_04001</name>
</gene>
<dbReference type="InterPro" id="IPR009078">
    <property type="entry name" value="Ferritin-like_SF"/>
</dbReference>
<organism evidence="1 2">
    <name type="scientific">Bordetella ansorpii</name>
    <dbReference type="NCBI Taxonomy" id="288768"/>
    <lineage>
        <taxon>Bacteria</taxon>
        <taxon>Pseudomonadati</taxon>
        <taxon>Pseudomonadota</taxon>
        <taxon>Betaproteobacteria</taxon>
        <taxon>Burkholderiales</taxon>
        <taxon>Alcaligenaceae</taxon>
        <taxon>Bordetella</taxon>
    </lineage>
</organism>
<evidence type="ECO:0000313" key="1">
    <source>
        <dbReference type="EMBL" id="SAI49015.1"/>
    </source>
</evidence>
<name>A0A157QT22_9BORD</name>
<dbReference type="GO" id="GO:0016491">
    <property type="term" value="F:oxidoreductase activity"/>
    <property type="evidence" value="ECO:0007669"/>
    <property type="project" value="InterPro"/>
</dbReference>
<evidence type="ECO:0008006" key="3">
    <source>
        <dbReference type="Google" id="ProtNLM"/>
    </source>
</evidence>
<protein>
    <recommendedName>
        <fullName evidence="3">Ferritin</fullName>
    </recommendedName>
</protein>
<proteinExistence type="predicted"/>
<accession>A0A157QT22</accession>